<accession>A0A9Q1FB91</accession>
<keyword evidence="2" id="KW-1185">Reference proteome</keyword>
<dbReference type="Proteomes" id="UP001152622">
    <property type="component" value="Chromosome 7"/>
</dbReference>
<proteinExistence type="predicted"/>
<evidence type="ECO:0000313" key="2">
    <source>
        <dbReference type="Proteomes" id="UP001152622"/>
    </source>
</evidence>
<protein>
    <submittedName>
        <fullName evidence="1">Uncharacterized protein</fullName>
    </submittedName>
</protein>
<reference evidence="1" key="1">
    <citation type="journal article" date="2023" name="Science">
        <title>Genome structures resolve the early diversification of teleost fishes.</title>
        <authorList>
            <person name="Parey E."/>
            <person name="Louis A."/>
            <person name="Montfort J."/>
            <person name="Bouchez O."/>
            <person name="Roques C."/>
            <person name="Iampietro C."/>
            <person name="Lluch J."/>
            <person name="Castinel A."/>
            <person name="Donnadieu C."/>
            <person name="Desvignes T."/>
            <person name="Floi Bucao C."/>
            <person name="Jouanno E."/>
            <person name="Wen M."/>
            <person name="Mejri S."/>
            <person name="Dirks R."/>
            <person name="Jansen H."/>
            <person name="Henkel C."/>
            <person name="Chen W.J."/>
            <person name="Zahm M."/>
            <person name="Cabau C."/>
            <person name="Klopp C."/>
            <person name="Thompson A.W."/>
            <person name="Robinson-Rechavi M."/>
            <person name="Braasch I."/>
            <person name="Lecointre G."/>
            <person name="Bobe J."/>
            <person name="Postlethwait J.H."/>
            <person name="Berthelot C."/>
            <person name="Roest Crollius H."/>
            <person name="Guiguen Y."/>
        </authorList>
    </citation>
    <scope>NUCLEOTIDE SEQUENCE</scope>
    <source>
        <strain evidence="1">WJC10195</strain>
    </source>
</reference>
<evidence type="ECO:0000313" key="1">
    <source>
        <dbReference type="EMBL" id="KAJ8354849.1"/>
    </source>
</evidence>
<gene>
    <name evidence="1" type="ORF">SKAU_G00224160</name>
</gene>
<dbReference type="EMBL" id="JAINUF010000007">
    <property type="protein sequence ID" value="KAJ8354849.1"/>
    <property type="molecule type" value="Genomic_DNA"/>
</dbReference>
<organism evidence="1 2">
    <name type="scientific">Synaphobranchus kaupii</name>
    <name type="common">Kaup's arrowtooth eel</name>
    <dbReference type="NCBI Taxonomy" id="118154"/>
    <lineage>
        <taxon>Eukaryota</taxon>
        <taxon>Metazoa</taxon>
        <taxon>Chordata</taxon>
        <taxon>Craniata</taxon>
        <taxon>Vertebrata</taxon>
        <taxon>Euteleostomi</taxon>
        <taxon>Actinopterygii</taxon>
        <taxon>Neopterygii</taxon>
        <taxon>Teleostei</taxon>
        <taxon>Anguilliformes</taxon>
        <taxon>Synaphobranchidae</taxon>
        <taxon>Synaphobranchus</taxon>
    </lineage>
</organism>
<sequence>MAVRRRRDEGWLASASVIGSAEGSPRLYSVTNNSGSRAKWWTKEMRNTELLRPLEAPWALRCSCQG</sequence>
<dbReference type="AlphaFoldDB" id="A0A9Q1FB91"/>
<comment type="caution">
    <text evidence="1">The sequence shown here is derived from an EMBL/GenBank/DDBJ whole genome shotgun (WGS) entry which is preliminary data.</text>
</comment>
<name>A0A9Q1FB91_SYNKA</name>